<evidence type="ECO:0000256" key="7">
    <source>
        <dbReference type="ARBA" id="ARBA00023012"/>
    </source>
</evidence>
<dbReference type="PANTHER" id="PTHR45453:SF3">
    <property type="entry name" value="HISTIDINE KINASE"/>
    <property type="match status" value="1"/>
</dbReference>
<dbReference type="PANTHER" id="PTHR45453">
    <property type="entry name" value="PHOSPHATE REGULON SENSOR PROTEIN PHOR"/>
    <property type="match status" value="1"/>
</dbReference>
<keyword evidence="5" id="KW-0808">Transferase</keyword>
<dbReference type="GO" id="GO:0005886">
    <property type="term" value="C:plasma membrane"/>
    <property type="evidence" value="ECO:0007669"/>
    <property type="project" value="TreeGrafter"/>
</dbReference>
<keyword evidence="13" id="KW-1185">Reference proteome</keyword>
<dbReference type="CDD" id="cd06225">
    <property type="entry name" value="HAMP"/>
    <property type="match status" value="1"/>
</dbReference>
<protein>
    <recommendedName>
        <fullName evidence="3">histidine kinase</fullName>
        <ecNumber evidence="3">2.7.13.3</ecNumber>
    </recommendedName>
</protein>
<dbReference type="PRINTS" id="PR00344">
    <property type="entry name" value="BCTRLSENSOR"/>
</dbReference>
<name>A0A437S5V7_9FIRM</name>
<dbReference type="CDD" id="cd00075">
    <property type="entry name" value="HATPase"/>
    <property type="match status" value="1"/>
</dbReference>
<comment type="catalytic activity">
    <reaction evidence="1">
        <text>ATP + protein L-histidine = ADP + protein N-phospho-L-histidine.</text>
        <dbReference type="EC" id="2.7.13.3"/>
    </reaction>
</comment>
<dbReference type="Pfam" id="PF00512">
    <property type="entry name" value="HisKA"/>
    <property type="match status" value="1"/>
</dbReference>
<evidence type="ECO:0000256" key="3">
    <source>
        <dbReference type="ARBA" id="ARBA00012438"/>
    </source>
</evidence>
<feature type="coiled-coil region" evidence="8">
    <location>
        <begin position="232"/>
        <end position="266"/>
    </location>
</feature>
<evidence type="ECO:0000313" key="13">
    <source>
        <dbReference type="Proteomes" id="UP000288812"/>
    </source>
</evidence>
<dbReference type="SUPFAM" id="SSF158472">
    <property type="entry name" value="HAMP domain-like"/>
    <property type="match status" value="1"/>
</dbReference>
<reference evidence="12 13" key="1">
    <citation type="submission" date="2018-11" db="EMBL/GenBank/DDBJ databases">
        <title>Genome sequencing and assembly of Anaerosphaera sp. nov., GS7-6-2.</title>
        <authorList>
            <person name="Rettenmaier R."/>
            <person name="Liebl W."/>
            <person name="Zverlov V."/>
        </authorList>
    </citation>
    <scope>NUCLEOTIDE SEQUENCE [LARGE SCALE GENOMIC DNA]</scope>
    <source>
        <strain evidence="12 13">GS7-6-2</strain>
    </source>
</reference>
<organism evidence="12 13">
    <name type="scientific">Anaerosphaera multitolerans</name>
    <dbReference type="NCBI Taxonomy" id="2487351"/>
    <lineage>
        <taxon>Bacteria</taxon>
        <taxon>Bacillati</taxon>
        <taxon>Bacillota</taxon>
        <taxon>Tissierellia</taxon>
        <taxon>Tissierellales</taxon>
        <taxon>Peptoniphilaceae</taxon>
        <taxon>Anaerosphaera</taxon>
    </lineage>
</organism>
<keyword evidence="6" id="KW-0418">Kinase</keyword>
<gene>
    <name evidence="12" type="ORF">EF514_07335</name>
</gene>
<keyword evidence="9" id="KW-1133">Transmembrane helix</keyword>
<dbReference type="Proteomes" id="UP000288812">
    <property type="component" value="Unassembled WGS sequence"/>
</dbReference>
<dbReference type="InterPro" id="IPR003594">
    <property type="entry name" value="HATPase_dom"/>
</dbReference>
<keyword evidence="7" id="KW-0902">Two-component regulatory system</keyword>
<dbReference type="InterPro" id="IPR003661">
    <property type="entry name" value="HisK_dim/P_dom"/>
</dbReference>
<dbReference type="Gene3D" id="6.10.340.10">
    <property type="match status" value="1"/>
</dbReference>
<evidence type="ECO:0000256" key="1">
    <source>
        <dbReference type="ARBA" id="ARBA00000085"/>
    </source>
</evidence>
<dbReference type="InterPro" id="IPR003660">
    <property type="entry name" value="HAMP_dom"/>
</dbReference>
<comment type="subcellular location">
    <subcellularLocation>
        <location evidence="2">Membrane</location>
    </subcellularLocation>
</comment>
<evidence type="ECO:0000259" key="10">
    <source>
        <dbReference type="PROSITE" id="PS50109"/>
    </source>
</evidence>
<comment type="caution">
    <text evidence="12">The sequence shown here is derived from an EMBL/GenBank/DDBJ whole genome shotgun (WGS) entry which is preliminary data.</text>
</comment>
<dbReference type="Pfam" id="PF02518">
    <property type="entry name" value="HATPase_c"/>
    <property type="match status" value="1"/>
</dbReference>
<feature type="domain" description="HAMP" evidence="11">
    <location>
        <begin position="192"/>
        <end position="244"/>
    </location>
</feature>
<dbReference type="SMART" id="SM00388">
    <property type="entry name" value="HisKA"/>
    <property type="match status" value="1"/>
</dbReference>
<dbReference type="SMART" id="SM00304">
    <property type="entry name" value="HAMP"/>
    <property type="match status" value="1"/>
</dbReference>
<accession>A0A437S5V7</accession>
<dbReference type="SUPFAM" id="SSF55874">
    <property type="entry name" value="ATPase domain of HSP90 chaperone/DNA topoisomerase II/histidine kinase"/>
    <property type="match status" value="1"/>
</dbReference>
<proteinExistence type="predicted"/>
<dbReference type="EMBL" id="RLIH01000010">
    <property type="protein sequence ID" value="RVU54401.1"/>
    <property type="molecule type" value="Genomic_DNA"/>
</dbReference>
<dbReference type="Gene3D" id="1.10.287.130">
    <property type="match status" value="1"/>
</dbReference>
<dbReference type="AlphaFoldDB" id="A0A437S5V7"/>
<evidence type="ECO:0000259" key="11">
    <source>
        <dbReference type="PROSITE" id="PS50885"/>
    </source>
</evidence>
<dbReference type="InterPro" id="IPR036097">
    <property type="entry name" value="HisK_dim/P_sf"/>
</dbReference>
<dbReference type="Gene3D" id="3.30.565.10">
    <property type="entry name" value="Histidine kinase-like ATPase, C-terminal domain"/>
    <property type="match status" value="1"/>
</dbReference>
<sequence>MIRNIKSSLALKSFLITCIILILISSLTYYFIAWVMPKTYLANQDEELKVKMDALIENLKKTNLEDCDDMLLGFSIENDAIVSILNTNGNIVKQAYVETKHEGIFTASATSFVYNNNDKSDLKPIEISNESKLNATIGQEFKFPKETQEYVLIITGSLKAVNQAEEAMRQIWPMIFLIIVVVSIFTSIFYVYFITKPIVKLSKISNQMANLDFSWKCDENREDEIGLLQKNLNDLSDKLSSTLIELQSANDKLKDDIERERELERTRDDFFSAVSHELKTPITIVKGQLTGMIDGVGVYKDRDKYLRRSMEVMKQMEELVQELVMISRMGKYENDFNTFSKINISEITEELLDKFEIGFQEKKMNIRKSFDSLTIDGDKYSINKVISNLIANALFYSPEGNEIRIYINKEDRTFKIENTGASIPKESIIHLFEPFYRVEQSRNKQTGGTGLGLYLVKVILEKHSFKYIMENTKDGVCFTIEF</sequence>
<evidence type="ECO:0000256" key="9">
    <source>
        <dbReference type="SAM" id="Phobius"/>
    </source>
</evidence>
<dbReference type="GO" id="GO:0016036">
    <property type="term" value="P:cellular response to phosphate starvation"/>
    <property type="evidence" value="ECO:0007669"/>
    <property type="project" value="TreeGrafter"/>
</dbReference>
<keyword evidence="9" id="KW-0812">Transmembrane</keyword>
<feature type="transmembrane region" description="Helical" evidence="9">
    <location>
        <begin position="9"/>
        <end position="32"/>
    </location>
</feature>
<keyword evidence="4" id="KW-0597">Phosphoprotein</keyword>
<evidence type="ECO:0000256" key="5">
    <source>
        <dbReference type="ARBA" id="ARBA00022679"/>
    </source>
</evidence>
<evidence type="ECO:0000256" key="4">
    <source>
        <dbReference type="ARBA" id="ARBA00022553"/>
    </source>
</evidence>
<keyword evidence="8" id="KW-0175">Coiled coil</keyword>
<dbReference type="SUPFAM" id="SSF47384">
    <property type="entry name" value="Homodimeric domain of signal transducing histidine kinase"/>
    <property type="match status" value="1"/>
</dbReference>
<feature type="domain" description="Histidine kinase" evidence="10">
    <location>
        <begin position="273"/>
        <end position="482"/>
    </location>
</feature>
<dbReference type="EC" id="2.7.13.3" evidence="3"/>
<evidence type="ECO:0000313" key="12">
    <source>
        <dbReference type="EMBL" id="RVU54401.1"/>
    </source>
</evidence>
<feature type="transmembrane region" description="Helical" evidence="9">
    <location>
        <begin position="171"/>
        <end position="193"/>
    </location>
</feature>
<dbReference type="PROSITE" id="PS50109">
    <property type="entry name" value="HIS_KIN"/>
    <property type="match status" value="1"/>
</dbReference>
<dbReference type="GO" id="GO:0000155">
    <property type="term" value="F:phosphorelay sensor kinase activity"/>
    <property type="evidence" value="ECO:0007669"/>
    <property type="project" value="InterPro"/>
</dbReference>
<dbReference type="InterPro" id="IPR004358">
    <property type="entry name" value="Sig_transdc_His_kin-like_C"/>
</dbReference>
<dbReference type="InterPro" id="IPR050351">
    <property type="entry name" value="BphY/WalK/GraS-like"/>
</dbReference>
<dbReference type="GO" id="GO:0004721">
    <property type="term" value="F:phosphoprotein phosphatase activity"/>
    <property type="evidence" value="ECO:0007669"/>
    <property type="project" value="TreeGrafter"/>
</dbReference>
<dbReference type="InterPro" id="IPR036890">
    <property type="entry name" value="HATPase_C_sf"/>
</dbReference>
<dbReference type="CDD" id="cd00082">
    <property type="entry name" value="HisKA"/>
    <property type="match status" value="1"/>
</dbReference>
<dbReference type="SMART" id="SM00387">
    <property type="entry name" value="HATPase_c"/>
    <property type="match status" value="1"/>
</dbReference>
<dbReference type="InterPro" id="IPR005467">
    <property type="entry name" value="His_kinase_dom"/>
</dbReference>
<evidence type="ECO:0000256" key="2">
    <source>
        <dbReference type="ARBA" id="ARBA00004370"/>
    </source>
</evidence>
<evidence type="ECO:0000256" key="8">
    <source>
        <dbReference type="SAM" id="Coils"/>
    </source>
</evidence>
<keyword evidence="9" id="KW-0472">Membrane</keyword>
<dbReference type="PROSITE" id="PS50885">
    <property type="entry name" value="HAMP"/>
    <property type="match status" value="1"/>
</dbReference>
<evidence type="ECO:0000256" key="6">
    <source>
        <dbReference type="ARBA" id="ARBA00022777"/>
    </source>
</evidence>